<feature type="non-terminal residue" evidence="4">
    <location>
        <position position="1"/>
    </location>
</feature>
<dbReference type="Gene3D" id="3.10.250.10">
    <property type="entry name" value="SRCR-like domain"/>
    <property type="match status" value="1"/>
</dbReference>
<protein>
    <recommendedName>
        <fullName evidence="3">SRCR domain-containing protein</fullName>
    </recommendedName>
</protein>
<evidence type="ECO:0000256" key="2">
    <source>
        <dbReference type="PROSITE-ProRule" id="PRU00196"/>
    </source>
</evidence>
<dbReference type="PROSITE" id="PS50287">
    <property type="entry name" value="SRCR_2"/>
    <property type="match status" value="1"/>
</dbReference>
<dbReference type="EMBL" id="JACVVK020000028">
    <property type="protein sequence ID" value="KAK7501955.1"/>
    <property type="molecule type" value="Genomic_DNA"/>
</dbReference>
<evidence type="ECO:0000256" key="1">
    <source>
        <dbReference type="ARBA" id="ARBA00023157"/>
    </source>
</evidence>
<dbReference type="AlphaFoldDB" id="A0ABD0LR13"/>
<evidence type="ECO:0000313" key="5">
    <source>
        <dbReference type="Proteomes" id="UP001519460"/>
    </source>
</evidence>
<dbReference type="Proteomes" id="UP001519460">
    <property type="component" value="Unassembled WGS sequence"/>
</dbReference>
<evidence type="ECO:0000259" key="3">
    <source>
        <dbReference type="PROSITE" id="PS50287"/>
    </source>
</evidence>
<name>A0ABD0LR13_9CAEN</name>
<dbReference type="InterPro" id="IPR001190">
    <property type="entry name" value="SRCR"/>
</dbReference>
<organism evidence="4 5">
    <name type="scientific">Batillaria attramentaria</name>
    <dbReference type="NCBI Taxonomy" id="370345"/>
    <lineage>
        <taxon>Eukaryota</taxon>
        <taxon>Metazoa</taxon>
        <taxon>Spiralia</taxon>
        <taxon>Lophotrochozoa</taxon>
        <taxon>Mollusca</taxon>
        <taxon>Gastropoda</taxon>
        <taxon>Caenogastropoda</taxon>
        <taxon>Sorbeoconcha</taxon>
        <taxon>Cerithioidea</taxon>
        <taxon>Batillariidae</taxon>
        <taxon>Batillaria</taxon>
    </lineage>
</organism>
<keyword evidence="5" id="KW-1185">Reference proteome</keyword>
<accession>A0ABD0LR13</accession>
<dbReference type="Pfam" id="PF00530">
    <property type="entry name" value="SRCR"/>
    <property type="match status" value="1"/>
</dbReference>
<evidence type="ECO:0000313" key="4">
    <source>
        <dbReference type="EMBL" id="KAK7501955.1"/>
    </source>
</evidence>
<comment type="caution">
    <text evidence="2">Lacks conserved residue(s) required for the propagation of feature annotation.</text>
</comment>
<feature type="non-terminal residue" evidence="4">
    <location>
        <position position="82"/>
    </location>
</feature>
<reference evidence="4 5" key="1">
    <citation type="journal article" date="2023" name="Sci. Data">
        <title>Genome assembly of the Korean intertidal mud-creeper Batillaria attramentaria.</title>
        <authorList>
            <person name="Patra A.K."/>
            <person name="Ho P.T."/>
            <person name="Jun S."/>
            <person name="Lee S.J."/>
            <person name="Kim Y."/>
            <person name="Won Y.J."/>
        </authorList>
    </citation>
    <scope>NUCLEOTIDE SEQUENCE [LARGE SCALE GENOMIC DNA]</scope>
    <source>
        <strain evidence="4">Wonlab-2016</strain>
    </source>
</reference>
<proteinExistence type="predicted"/>
<dbReference type="SUPFAM" id="SSF56487">
    <property type="entry name" value="SRCR-like"/>
    <property type="match status" value="1"/>
</dbReference>
<dbReference type="InterPro" id="IPR036772">
    <property type="entry name" value="SRCR-like_dom_sf"/>
</dbReference>
<sequence>NEENLLECENPGWRQFNDTACNGVDGAYAGVMCFPNGELSLYNGTWRKVCGSAFDHTDATVVCRELGFNHSAILTPAMYHAG</sequence>
<feature type="domain" description="SRCR" evidence="3">
    <location>
        <begin position="36"/>
        <end position="82"/>
    </location>
</feature>
<gene>
    <name evidence="4" type="ORF">BaRGS_00006707</name>
</gene>
<keyword evidence="1" id="KW-1015">Disulfide bond</keyword>
<comment type="caution">
    <text evidence="4">The sequence shown here is derived from an EMBL/GenBank/DDBJ whole genome shotgun (WGS) entry which is preliminary data.</text>
</comment>